<comment type="caution">
    <text evidence="6">The sequence shown here is derived from an EMBL/GenBank/DDBJ whole genome shotgun (WGS) entry which is preliminary data.</text>
</comment>
<evidence type="ECO:0000256" key="3">
    <source>
        <dbReference type="ARBA" id="ARBA00023004"/>
    </source>
</evidence>
<evidence type="ECO:0000259" key="5">
    <source>
        <dbReference type="PROSITE" id="PS51379"/>
    </source>
</evidence>
<name>A0A0P8C696_9EURY</name>
<dbReference type="GO" id="GO:0016491">
    <property type="term" value="F:oxidoreductase activity"/>
    <property type="evidence" value="ECO:0007669"/>
    <property type="project" value="UniProtKB-ARBA"/>
</dbReference>
<dbReference type="GO" id="GO:0051539">
    <property type="term" value="F:4 iron, 4 sulfur cluster binding"/>
    <property type="evidence" value="ECO:0007669"/>
    <property type="project" value="UniProtKB-KW"/>
</dbReference>
<evidence type="ECO:0000313" key="7">
    <source>
        <dbReference type="Proteomes" id="UP000050360"/>
    </source>
</evidence>
<dbReference type="AlphaFoldDB" id="A0A0P8C696"/>
<dbReference type="EMBL" id="LKCM01000248">
    <property type="protein sequence ID" value="KPQ42262.1"/>
    <property type="molecule type" value="Genomic_DNA"/>
</dbReference>
<sequence length="57" mass="5956">MAAKVNNEECTGCGICVDECPATAIELKNDKAKVDPEECTECGTCVDACPNSAISME</sequence>
<dbReference type="PANTHER" id="PTHR24960:SF79">
    <property type="entry name" value="PHOTOSYSTEM I IRON-SULFUR CENTER"/>
    <property type="match status" value="1"/>
</dbReference>
<evidence type="ECO:0000256" key="1">
    <source>
        <dbReference type="ARBA" id="ARBA00022485"/>
    </source>
</evidence>
<proteinExistence type="predicted"/>
<keyword evidence="4" id="KW-0411">Iron-sulfur</keyword>
<dbReference type="PATRIC" id="fig|1719120.3.peg.3471"/>
<evidence type="ECO:0000256" key="4">
    <source>
        <dbReference type="ARBA" id="ARBA00023014"/>
    </source>
</evidence>
<protein>
    <submittedName>
        <fullName evidence="6">Ferredoxin</fullName>
    </submittedName>
</protein>
<organism evidence="6 7">
    <name type="scientific">Candidatus Methanoperedens nitratireducens</name>
    <dbReference type="NCBI Taxonomy" id="1392998"/>
    <lineage>
        <taxon>Archaea</taxon>
        <taxon>Methanobacteriati</taxon>
        <taxon>Methanobacteriota</taxon>
        <taxon>Stenosarchaea group</taxon>
        <taxon>Methanomicrobia</taxon>
        <taxon>Methanosarcinales</taxon>
        <taxon>ANME-2 cluster</taxon>
        <taxon>Candidatus Methanoperedentaceae</taxon>
        <taxon>Candidatus Methanoperedens</taxon>
    </lineage>
</organism>
<keyword evidence="2" id="KW-0479">Metal-binding</keyword>
<dbReference type="Gene3D" id="3.30.70.20">
    <property type="match status" value="1"/>
</dbReference>
<evidence type="ECO:0000313" key="6">
    <source>
        <dbReference type="EMBL" id="KPQ42262.1"/>
    </source>
</evidence>
<dbReference type="InterPro" id="IPR017896">
    <property type="entry name" value="4Fe4S_Fe-S-bd"/>
</dbReference>
<dbReference type="InterPro" id="IPR050157">
    <property type="entry name" value="PSI_iron-sulfur_center"/>
</dbReference>
<feature type="domain" description="4Fe-4S ferredoxin-type" evidence="5">
    <location>
        <begin position="1"/>
        <end position="29"/>
    </location>
</feature>
<reference evidence="6 7" key="1">
    <citation type="submission" date="2015-09" db="EMBL/GenBank/DDBJ databases">
        <title>A metagenomics-based metabolic model of nitrate-dependent anaerobic oxidation of methane by Methanoperedens-like archaea.</title>
        <authorList>
            <person name="Arshad A."/>
            <person name="Speth D.R."/>
            <person name="De Graaf R.M."/>
            <person name="Op Den Camp H.J."/>
            <person name="Jetten M.S."/>
            <person name="Welte C.U."/>
        </authorList>
    </citation>
    <scope>NUCLEOTIDE SEQUENCE [LARGE SCALE GENOMIC DNA]</scope>
</reference>
<dbReference type="InterPro" id="IPR017900">
    <property type="entry name" value="4Fe4S_Fe_S_CS"/>
</dbReference>
<evidence type="ECO:0000256" key="2">
    <source>
        <dbReference type="ARBA" id="ARBA00022723"/>
    </source>
</evidence>
<dbReference type="PROSITE" id="PS00198">
    <property type="entry name" value="4FE4S_FER_1"/>
    <property type="match status" value="1"/>
</dbReference>
<dbReference type="SUPFAM" id="SSF54862">
    <property type="entry name" value="4Fe-4S ferredoxins"/>
    <property type="match status" value="1"/>
</dbReference>
<dbReference type="Pfam" id="PF13237">
    <property type="entry name" value="Fer4_10"/>
    <property type="match status" value="1"/>
</dbReference>
<feature type="domain" description="4Fe-4S ferredoxin-type" evidence="5">
    <location>
        <begin position="30"/>
        <end position="57"/>
    </location>
</feature>
<dbReference type="PROSITE" id="PS51379">
    <property type="entry name" value="4FE4S_FER_2"/>
    <property type="match status" value="2"/>
</dbReference>
<dbReference type="GO" id="GO:0046872">
    <property type="term" value="F:metal ion binding"/>
    <property type="evidence" value="ECO:0007669"/>
    <property type="project" value="UniProtKB-KW"/>
</dbReference>
<gene>
    <name evidence="6" type="ORF">MPEBLZ_03192</name>
</gene>
<accession>A0A0P8C696</accession>
<dbReference type="Proteomes" id="UP000050360">
    <property type="component" value="Unassembled WGS sequence"/>
</dbReference>
<keyword evidence="1" id="KW-0004">4Fe-4S</keyword>
<keyword evidence="3" id="KW-0408">Iron</keyword>
<dbReference type="PANTHER" id="PTHR24960">
    <property type="entry name" value="PHOTOSYSTEM I IRON-SULFUR CENTER-RELATED"/>
    <property type="match status" value="1"/>
</dbReference>